<dbReference type="Proteomes" id="UP000428260">
    <property type="component" value="Chromosome"/>
</dbReference>
<gene>
    <name evidence="1" type="ORF">GM418_02985</name>
</gene>
<proteinExistence type="predicted"/>
<dbReference type="AlphaFoldDB" id="A0A6I6JIH2"/>
<evidence type="ECO:0000313" key="2">
    <source>
        <dbReference type="Proteomes" id="UP000428260"/>
    </source>
</evidence>
<name>A0A6I6JIH2_9BACT</name>
<reference evidence="1 2" key="1">
    <citation type="submission" date="2019-11" db="EMBL/GenBank/DDBJ databases">
        <authorList>
            <person name="Zheng R.K."/>
            <person name="Sun C.M."/>
        </authorList>
    </citation>
    <scope>NUCLEOTIDE SEQUENCE [LARGE SCALE GENOMIC DNA]</scope>
    <source>
        <strain evidence="1 2">WC007</strain>
    </source>
</reference>
<evidence type="ECO:0000313" key="1">
    <source>
        <dbReference type="EMBL" id="QGY42655.1"/>
    </source>
</evidence>
<dbReference type="RefSeq" id="WP_158863006.1">
    <property type="nucleotide sequence ID" value="NZ_CP046401.1"/>
</dbReference>
<dbReference type="EMBL" id="CP046401">
    <property type="protein sequence ID" value="QGY42655.1"/>
    <property type="molecule type" value="Genomic_DNA"/>
</dbReference>
<protein>
    <submittedName>
        <fullName evidence="1">Uncharacterized protein</fullName>
    </submittedName>
</protein>
<keyword evidence="2" id="KW-1185">Reference proteome</keyword>
<organism evidence="1 2">
    <name type="scientific">Maribellus comscasis</name>
    <dbReference type="NCBI Taxonomy" id="2681766"/>
    <lineage>
        <taxon>Bacteria</taxon>
        <taxon>Pseudomonadati</taxon>
        <taxon>Bacteroidota</taxon>
        <taxon>Bacteroidia</taxon>
        <taxon>Marinilabiliales</taxon>
        <taxon>Prolixibacteraceae</taxon>
        <taxon>Maribellus</taxon>
    </lineage>
</organism>
<dbReference type="KEGG" id="mcos:GM418_02985"/>
<sequence length="249" mass="28400">MMEKFHNMFNQKMWSAGIVFLLLFGIILHSCKDEFNEGEETFEGYGDIFIQKKKVGDETLYAPYYHLIANSSIESAMVETPNGELTELEPYEYLTTYIKEPEEDEFSTSMMAAGTYRFTGSYGNNKTFAVTDMFDAGIIDFPKIDSVSYDNTNYYIYLSWEAVSRANIYKVNLLSQAGNIVFSGAELTSESNAFLIGLDTEGWISTPYTGDVLTIQLHAYLLDSNADDDNWYYNIECNSYTETQVIWGE</sequence>
<accession>A0A6I6JIH2</accession>